<dbReference type="SFLD" id="SFLDS00001">
    <property type="entry name" value="Enolase"/>
    <property type="match status" value="1"/>
</dbReference>
<dbReference type="Pfam" id="PF13378">
    <property type="entry name" value="MR_MLE_C"/>
    <property type="match status" value="1"/>
</dbReference>
<dbReference type="Gene3D" id="3.20.20.120">
    <property type="entry name" value="Enolase-like C-terminal domain"/>
    <property type="match status" value="1"/>
</dbReference>
<accession>A0A381WTX2</accession>
<dbReference type="AlphaFoldDB" id="A0A381WTX2"/>
<feature type="non-terminal residue" evidence="2">
    <location>
        <position position="1"/>
    </location>
</feature>
<gene>
    <name evidence="2" type="ORF">METZ01_LOCUS108217</name>
</gene>
<sequence>SMGDGSGYWRVLGGIKIHTNLGITGEYVGRHPSEYAGLRHYASNLMGLNPLEREKIYTISKLATRQIGFLSMGVLDIALWDVAGKFYESPIYELLGGYRKKLPTYASTYQGEIGTALGTPEAYAEFAIQCKELGYPGFKIHPIKGENIDLDIKTVLAVRSAVGDHMDLMIDPACNYRTFLDALKVGKACDEANYLWYEDPYSDGGISSHGHFQLKSLIKTPLLQGEHVRMLEPNVNFMKSGGTDLIRVDPDFDGGITGAMKIGHAAEGFGLDAEIHNCGPAHRHVMAALRNSNYYEMALLHPEAPPSAVPVYVNGYSDDLNSIDEQGCVSVPEGPGLGVEYDWEYIKKNQIDSTNYC</sequence>
<evidence type="ECO:0000259" key="1">
    <source>
        <dbReference type="SMART" id="SM00922"/>
    </source>
</evidence>
<name>A0A381WTX2_9ZZZZ</name>
<proteinExistence type="predicted"/>
<reference evidence="2" key="1">
    <citation type="submission" date="2018-05" db="EMBL/GenBank/DDBJ databases">
        <authorList>
            <person name="Lanie J.A."/>
            <person name="Ng W.-L."/>
            <person name="Kazmierczak K.M."/>
            <person name="Andrzejewski T.M."/>
            <person name="Davidsen T.M."/>
            <person name="Wayne K.J."/>
            <person name="Tettelin H."/>
            <person name="Glass J.I."/>
            <person name="Rusch D."/>
            <person name="Podicherti R."/>
            <person name="Tsui H.-C.T."/>
            <person name="Winkler M.E."/>
        </authorList>
    </citation>
    <scope>NUCLEOTIDE SEQUENCE</scope>
</reference>
<dbReference type="InterPro" id="IPR034593">
    <property type="entry name" value="DgoD-like"/>
</dbReference>
<dbReference type="InterPro" id="IPR029017">
    <property type="entry name" value="Enolase-like_N"/>
</dbReference>
<evidence type="ECO:0000313" key="2">
    <source>
        <dbReference type="EMBL" id="SVA55363.1"/>
    </source>
</evidence>
<dbReference type="SUPFAM" id="SSF51604">
    <property type="entry name" value="Enolase C-terminal domain-like"/>
    <property type="match status" value="1"/>
</dbReference>
<dbReference type="PANTHER" id="PTHR48080">
    <property type="entry name" value="D-GALACTONATE DEHYDRATASE-RELATED"/>
    <property type="match status" value="1"/>
</dbReference>
<protein>
    <recommendedName>
        <fullName evidence="1">Mandelate racemase/muconate lactonizing enzyme C-terminal domain-containing protein</fullName>
    </recommendedName>
</protein>
<dbReference type="InterPro" id="IPR013342">
    <property type="entry name" value="Mandelate_racemase_C"/>
</dbReference>
<dbReference type="InterPro" id="IPR029065">
    <property type="entry name" value="Enolase_C-like"/>
</dbReference>
<organism evidence="2">
    <name type="scientific">marine metagenome</name>
    <dbReference type="NCBI Taxonomy" id="408172"/>
    <lineage>
        <taxon>unclassified sequences</taxon>
        <taxon>metagenomes</taxon>
        <taxon>ecological metagenomes</taxon>
    </lineage>
</organism>
<dbReference type="PANTHER" id="PTHR48080:SF2">
    <property type="entry name" value="D-GALACTONATE DEHYDRATASE"/>
    <property type="match status" value="1"/>
</dbReference>
<dbReference type="EMBL" id="UINC01012717">
    <property type="protein sequence ID" value="SVA55363.1"/>
    <property type="molecule type" value="Genomic_DNA"/>
</dbReference>
<dbReference type="Gene3D" id="3.30.390.10">
    <property type="entry name" value="Enolase-like, N-terminal domain"/>
    <property type="match status" value="1"/>
</dbReference>
<feature type="domain" description="Mandelate racemase/muconate lactonizing enzyme C-terminal" evidence="1">
    <location>
        <begin position="120"/>
        <end position="221"/>
    </location>
</feature>
<dbReference type="SUPFAM" id="SSF54826">
    <property type="entry name" value="Enolase N-terminal domain-like"/>
    <property type="match status" value="1"/>
</dbReference>
<dbReference type="SMART" id="SM00922">
    <property type="entry name" value="MR_MLE"/>
    <property type="match status" value="1"/>
</dbReference>
<dbReference type="InterPro" id="IPR036849">
    <property type="entry name" value="Enolase-like_C_sf"/>
</dbReference>